<evidence type="ECO:0000313" key="11">
    <source>
        <dbReference type="Proteomes" id="UP000472268"/>
    </source>
</evidence>
<reference evidence="10 11" key="1">
    <citation type="submission" date="2019-05" db="EMBL/GenBank/DDBJ databases">
        <title>A Chromosome-scale Meerkat (S. suricatta) Genome Assembly.</title>
        <authorList>
            <person name="Dudchenko O."/>
            <person name="Lieberman Aiden E."/>
            <person name="Tung J."/>
            <person name="Barreiro L.B."/>
            <person name="Clutton-Brock T.H."/>
        </authorList>
    </citation>
    <scope>NUCLEOTIDE SEQUENCE [LARGE SCALE GENOMIC DNA]</scope>
</reference>
<feature type="transmembrane region" description="Helical" evidence="8">
    <location>
        <begin position="303"/>
        <end position="325"/>
    </location>
</feature>
<dbReference type="AlphaFoldDB" id="A0A673TVG9"/>
<dbReference type="InterPro" id="IPR013783">
    <property type="entry name" value="Ig-like_fold"/>
</dbReference>
<dbReference type="GO" id="GO:0071723">
    <property type="term" value="F:lipopeptide binding"/>
    <property type="evidence" value="ECO:0007669"/>
    <property type="project" value="TreeGrafter"/>
</dbReference>
<keyword evidence="8" id="KW-1133">Transmembrane helix</keyword>
<keyword evidence="8" id="KW-0812">Transmembrane</keyword>
<dbReference type="GO" id="GO:0010008">
    <property type="term" value="C:endosome membrane"/>
    <property type="evidence" value="ECO:0007669"/>
    <property type="project" value="UniProtKB-SubCell"/>
</dbReference>
<keyword evidence="11" id="KW-1185">Reference proteome</keyword>
<feature type="domain" description="Ig-like" evidence="9">
    <location>
        <begin position="207"/>
        <end position="287"/>
    </location>
</feature>
<reference evidence="10" key="3">
    <citation type="submission" date="2025-09" db="UniProtKB">
        <authorList>
            <consortium name="Ensembl"/>
        </authorList>
    </citation>
    <scope>IDENTIFICATION</scope>
</reference>
<dbReference type="InterPro" id="IPR037055">
    <property type="entry name" value="MHC_I-like_Ag-recog_sf"/>
</dbReference>
<organism evidence="10 11">
    <name type="scientific">Suricata suricatta</name>
    <name type="common">Meerkat</name>
    <dbReference type="NCBI Taxonomy" id="37032"/>
    <lineage>
        <taxon>Eukaryota</taxon>
        <taxon>Metazoa</taxon>
        <taxon>Chordata</taxon>
        <taxon>Craniata</taxon>
        <taxon>Vertebrata</taxon>
        <taxon>Euteleostomi</taxon>
        <taxon>Mammalia</taxon>
        <taxon>Eutheria</taxon>
        <taxon>Laurasiatheria</taxon>
        <taxon>Carnivora</taxon>
        <taxon>Feliformia</taxon>
        <taxon>Herpestidae</taxon>
        <taxon>Suricata</taxon>
    </lineage>
</organism>
<dbReference type="SUPFAM" id="SSF54452">
    <property type="entry name" value="MHC antigen-recognition domain"/>
    <property type="match status" value="1"/>
</dbReference>
<comment type="subcellular location">
    <subcellularLocation>
        <location evidence="1">Cell membrane</location>
        <topology evidence="1">Single-pass type I membrane protein</topology>
    </subcellularLocation>
    <subcellularLocation>
        <location evidence="2">Endosome membrane</location>
    </subcellularLocation>
</comment>
<dbReference type="GO" id="GO:0005615">
    <property type="term" value="C:extracellular space"/>
    <property type="evidence" value="ECO:0007669"/>
    <property type="project" value="TreeGrafter"/>
</dbReference>
<dbReference type="SUPFAM" id="SSF48726">
    <property type="entry name" value="Immunoglobulin"/>
    <property type="match status" value="1"/>
</dbReference>
<dbReference type="SMART" id="SM00407">
    <property type="entry name" value="IGc1"/>
    <property type="match status" value="1"/>
</dbReference>
<dbReference type="PROSITE" id="PS50835">
    <property type="entry name" value="IG_LIKE"/>
    <property type="match status" value="1"/>
</dbReference>
<gene>
    <name evidence="10" type="primary">LOC115288504</name>
</gene>
<keyword evidence="3" id="KW-0967">Endosome</keyword>
<keyword evidence="4" id="KW-0391">Immunity</keyword>
<evidence type="ECO:0000256" key="2">
    <source>
        <dbReference type="ARBA" id="ARBA00004608"/>
    </source>
</evidence>
<evidence type="ECO:0000313" key="10">
    <source>
        <dbReference type="Ensembl" id="ENSSSUP00005013011.1"/>
    </source>
</evidence>
<dbReference type="InterPro" id="IPR007110">
    <property type="entry name" value="Ig-like_dom"/>
</dbReference>
<keyword evidence="5 8" id="KW-0472">Membrane</keyword>
<dbReference type="InterPro" id="IPR011161">
    <property type="entry name" value="MHC_I-like_Ag-recog"/>
</dbReference>
<dbReference type="Gene3D" id="3.30.500.10">
    <property type="entry name" value="MHC class I-like antigen recognition-like"/>
    <property type="match status" value="1"/>
</dbReference>
<keyword evidence="6" id="KW-0325">Glycoprotein</keyword>
<reference evidence="10" key="2">
    <citation type="submission" date="2025-08" db="UniProtKB">
        <authorList>
            <consortium name="Ensembl"/>
        </authorList>
    </citation>
    <scope>IDENTIFICATION</scope>
</reference>
<sequence>MFLPHSLSFQCLPLSQVIRSFGTDFQEPIFRVILTSSFYNRWWTQNQGSAWLDKLQTHGWNSKTGAFIYLRPWSRGNFSKETFMDLEKLFHSYSIGFLQVFQDHVSQWRLEYPFQVQLVGGCELRSGEGSAGFVEIAYQGSDLMSLQNMSWFPSPKEGSRAQQVCKLFNRFHVTRETLHTVFSDTCPLFLSGLLDAGKAYLQRQVRPEAWLSHGPSPGPGRLLLVCHVSGFHPKPVWVMWMRGEQEQPGSQRGDILPHADGTWYLQTSLEVEARETAGLSCRVRHSSLGGQDMVLYWEQHRPLVLVFLEVMVPLVFLAGLAFWLWKCWKSPWRCCPVLPLERDPGSPSSSARLDPAQS</sequence>
<evidence type="ECO:0000256" key="7">
    <source>
        <dbReference type="ARBA" id="ARBA00023319"/>
    </source>
</evidence>
<evidence type="ECO:0000256" key="3">
    <source>
        <dbReference type="ARBA" id="ARBA00022753"/>
    </source>
</evidence>
<dbReference type="GO" id="GO:0001916">
    <property type="term" value="P:positive regulation of T cell mediated cytotoxicity"/>
    <property type="evidence" value="ECO:0007669"/>
    <property type="project" value="TreeGrafter"/>
</dbReference>
<dbReference type="FunFam" id="3.30.500.10:FF:000002">
    <property type="entry name" value="Antigen-presenting glycoprotein CD1d1"/>
    <property type="match status" value="1"/>
</dbReference>
<evidence type="ECO:0000256" key="4">
    <source>
        <dbReference type="ARBA" id="ARBA00022859"/>
    </source>
</evidence>
<accession>A0A673TVG9</accession>
<dbReference type="GO" id="GO:0030884">
    <property type="term" value="F:exogenous lipid antigen binding"/>
    <property type="evidence" value="ECO:0007669"/>
    <property type="project" value="TreeGrafter"/>
</dbReference>
<dbReference type="InterPro" id="IPR011162">
    <property type="entry name" value="MHC_I/II-like_Ag-recog"/>
</dbReference>
<dbReference type="Pfam" id="PF16497">
    <property type="entry name" value="MHC_I_3"/>
    <property type="match status" value="1"/>
</dbReference>
<dbReference type="CDD" id="cd21029">
    <property type="entry name" value="IgC1_CD1"/>
    <property type="match status" value="1"/>
</dbReference>
<name>A0A673TVG9_SURSU</name>
<dbReference type="Ensembl" id="ENSSSUT00005014876.1">
    <property type="protein sequence ID" value="ENSSSUP00005013011.1"/>
    <property type="gene ID" value="ENSSSUG00005008353.1"/>
</dbReference>
<dbReference type="PANTHER" id="PTHR16675">
    <property type="entry name" value="MHC CLASS I-RELATED"/>
    <property type="match status" value="1"/>
</dbReference>
<evidence type="ECO:0000259" key="9">
    <source>
        <dbReference type="PROSITE" id="PS50835"/>
    </source>
</evidence>
<evidence type="ECO:0000256" key="8">
    <source>
        <dbReference type="SAM" id="Phobius"/>
    </source>
</evidence>
<dbReference type="Gene3D" id="2.60.40.10">
    <property type="entry name" value="Immunoglobulins"/>
    <property type="match status" value="1"/>
</dbReference>
<dbReference type="Pfam" id="PF07654">
    <property type="entry name" value="C1-set"/>
    <property type="match status" value="1"/>
</dbReference>
<keyword evidence="7" id="KW-0393">Immunoglobulin domain</keyword>
<evidence type="ECO:0000256" key="5">
    <source>
        <dbReference type="ARBA" id="ARBA00023136"/>
    </source>
</evidence>
<dbReference type="GO" id="GO:0030883">
    <property type="term" value="F:endogenous lipid antigen binding"/>
    <property type="evidence" value="ECO:0007669"/>
    <property type="project" value="TreeGrafter"/>
</dbReference>
<dbReference type="PANTHER" id="PTHR16675:SF160">
    <property type="entry name" value="T-CELL SURFACE GLYCOPROTEIN CD1A"/>
    <property type="match status" value="1"/>
</dbReference>
<dbReference type="GO" id="GO:0048007">
    <property type="term" value="P:antigen processing and presentation, exogenous lipid antigen via MHC class Ib"/>
    <property type="evidence" value="ECO:0007669"/>
    <property type="project" value="TreeGrafter"/>
</dbReference>
<dbReference type="GO" id="GO:0006955">
    <property type="term" value="P:immune response"/>
    <property type="evidence" value="ECO:0007669"/>
    <property type="project" value="TreeGrafter"/>
</dbReference>
<dbReference type="Proteomes" id="UP000472268">
    <property type="component" value="Chromosome 3"/>
</dbReference>
<protein>
    <recommendedName>
        <fullName evidence="9">Ig-like domain-containing protein</fullName>
    </recommendedName>
</protein>
<evidence type="ECO:0000256" key="6">
    <source>
        <dbReference type="ARBA" id="ARBA00023180"/>
    </source>
</evidence>
<dbReference type="InterPro" id="IPR036179">
    <property type="entry name" value="Ig-like_dom_sf"/>
</dbReference>
<evidence type="ECO:0000256" key="1">
    <source>
        <dbReference type="ARBA" id="ARBA00004251"/>
    </source>
</evidence>
<dbReference type="InterPro" id="IPR003597">
    <property type="entry name" value="Ig_C1-set"/>
</dbReference>
<dbReference type="FunFam" id="2.60.40.10:FF:000254">
    <property type="entry name" value="Antigen-presenting glycoprotein CD1d1"/>
    <property type="match status" value="1"/>
</dbReference>
<dbReference type="GO" id="GO:0048006">
    <property type="term" value="P:antigen processing and presentation, endogenous lipid antigen via MHC class Ib"/>
    <property type="evidence" value="ECO:0007669"/>
    <property type="project" value="TreeGrafter"/>
</dbReference>
<dbReference type="InterPro" id="IPR050208">
    <property type="entry name" value="MHC_class-I_related"/>
</dbReference>
<dbReference type="GO" id="GO:0009897">
    <property type="term" value="C:external side of plasma membrane"/>
    <property type="evidence" value="ECO:0007669"/>
    <property type="project" value="TreeGrafter"/>
</dbReference>
<proteinExistence type="predicted"/>